<dbReference type="AlphaFoldDB" id="A0A928URX9"/>
<reference evidence="1" key="1">
    <citation type="submission" date="2018-02" db="EMBL/GenBank/DDBJ databases">
        <authorList>
            <person name="Vasarhelyi B.M."/>
            <person name="Deshmukh S."/>
            <person name="Balint B."/>
            <person name="Kukolya J."/>
        </authorList>
    </citation>
    <scope>NUCLEOTIDE SEQUENCE</scope>
    <source>
        <strain evidence="1">KB22</strain>
    </source>
</reference>
<dbReference type="Proteomes" id="UP000616201">
    <property type="component" value="Unassembled WGS sequence"/>
</dbReference>
<proteinExistence type="predicted"/>
<protein>
    <recommendedName>
        <fullName evidence="3">HNH endonuclease</fullName>
    </recommendedName>
</protein>
<organism evidence="1 2">
    <name type="scientific">Sphingobacterium hungaricum</name>
    <dbReference type="NCBI Taxonomy" id="2082723"/>
    <lineage>
        <taxon>Bacteria</taxon>
        <taxon>Pseudomonadati</taxon>
        <taxon>Bacteroidota</taxon>
        <taxon>Sphingobacteriia</taxon>
        <taxon>Sphingobacteriales</taxon>
        <taxon>Sphingobacteriaceae</taxon>
        <taxon>Sphingobacterium</taxon>
    </lineage>
</organism>
<evidence type="ECO:0008006" key="3">
    <source>
        <dbReference type="Google" id="ProtNLM"/>
    </source>
</evidence>
<dbReference type="EMBL" id="PRDK01000001">
    <property type="protein sequence ID" value="MBE8712201.1"/>
    <property type="molecule type" value="Genomic_DNA"/>
</dbReference>
<comment type="caution">
    <text evidence="1">The sequence shown here is derived from an EMBL/GenBank/DDBJ whole genome shotgun (WGS) entry which is preliminary data.</text>
</comment>
<accession>A0A928URX9</accession>
<keyword evidence="2" id="KW-1185">Reference proteome</keyword>
<evidence type="ECO:0000313" key="1">
    <source>
        <dbReference type="EMBL" id="MBE8712201.1"/>
    </source>
</evidence>
<sequence>MEIKGHPIKKTRFIEQANSSNLCIWCRKKKPKNIAHIISKSLLVNEKHENKLKISVCRECNTFWGNTIEDWFLKYTPIGHWKENIRNIKTKKSISRNFKFVPNFIYLEYFKEWIVINHSEDGEILPTQIFLTKENKFKLFHRISNSKYTLDEIFKQFTTAVKNREYSIYKSHLLDVENHPRLFLHKGKYILVAKSDDEAESFVLKFFSCNIKNEAIQLIVDNRIGKIEQMHVHYKWSIKRYISLSSKIVFEFLTLIKGAHFTLNPDFDDFRSSLLNPTSKYDNLSILNISEKGFAVKRLNYPNWITPCNNLVHNSKARIPTLVLKDEDRFTYSIVIYKFEDFICATVKLFQIEHSKIIIAKTTTSLDKIYAITYSFKDDIFNIYESSENVTDYDELILVPHYKGDLEKFDT</sequence>
<evidence type="ECO:0000313" key="2">
    <source>
        <dbReference type="Proteomes" id="UP000616201"/>
    </source>
</evidence>
<name>A0A928URX9_9SPHI</name>
<gene>
    <name evidence="1" type="ORF">C4F49_00720</name>
</gene>
<dbReference type="RefSeq" id="WP_196934541.1">
    <property type="nucleotide sequence ID" value="NZ_MU158698.1"/>
</dbReference>